<dbReference type="AlphaFoldDB" id="A0AAP0HXU0"/>
<sequence>MHSVSHPARFHLLDPKLNSNQCGSSTKPSLVALFTAESTVGTGTTQTRIEQDQLIKWRFRANGYKQILLNQLILKCPPEAIVEFTVVSYNILGDKNASKHGDLYINVPYYFLSWDRRKRLVCEELICLQPDIICLQEVDRYNDLSITMDKEGYIGTYKRRTGEAVDGCAMFWKADKFHLLFEESIEFKEFGLRDNVSQICVFEMQNADSRRVVVGNIHAIYNPRKGEVKLGQIRLLLLKAQTLSEKWGNIPIITAGDFNCTPQSPVYQFMSSSKLDVKFYDKGDLSGQRTCRRGQSGSVKERLKKPYLLIDRLLDYGWTDEEFRTATGNSNGTVVYHPLKLRSSYASVKGSDSTRDSCGEPLATTFHSKILGTVDYLWYTDGLVPTRVLETLPLDVLTKTHGLPYENLGSDHLALASEFTFTQ</sequence>
<gene>
    <name evidence="2" type="ORF">Scep_022487</name>
</gene>
<name>A0AAP0HXU0_9MAGN</name>
<dbReference type="Gene3D" id="3.60.10.10">
    <property type="entry name" value="Endonuclease/exonuclease/phosphatase"/>
    <property type="match status" value="1"/>
</dbReference>
<dbReference type="Pfam" id="PF03372">
    <property type="entry name" value="Exo_endo_phos"/>
    <property type="match status" value="1"/>
</dbReference>
<dbReference type="InterPro" id="IPR036691">
    <property type="entry name" value="Endo/exonu/phosph_ase_sf"/>
</dbReference>
<reference evidence="2 3" key="1">
    <citation type="submission" date="2024-01" db="EMBL/GenBank/DDBJ databases">
        <title>Genome assemblies of Stephania.</title>
        <authorList>
            <person name="Yang L."/>
        </authorList>
    </citation>
    <scope>NUCLEOTIDE SEQUENCE [LARGE SCALE GENOMIC DNA]</scope>
    <source>
        <strain evidence="2">JXDWG</strain>
        <tissue evidence="2">Leaf</tissue>
    </source>
</reference>
<dbReference type="PANTHER" id="PTHR12121:SF82">
    <property type="entry name" value="CARBON CATABOLITE REPRESSOR PROTEIN 4 HOMOLOG 3"/>
    <property type="match status" value="1"/>
</dbReference>
<dbReference type="GO" id="GO:0000175">
    <property type="term" value="F:3'-5'-RNA exonuclease activity"/>
    <property type="evidence" value="ECO:0007669"/>
    <property type="project" value="TreeGrafter"/>
</dbReference>
<evidence type="ECO:0000259" key="1">
    <source>
        <dbReference type="Pfam" id="PF03372"/>
    </source>
</evidence>
<keyword evidence="3" id="KW-1185">Reference proteome</keyword>
<organism evidence="2 3">
    <name type="scientific">Stephania cephalantha</name>
    <dbReference type="NCBI Taxonomy" id="152367"/>
    <lineage>
        <taxon>Eukaryota</taxon>
        <taxon>Viridiplantae</taxon>
        <taxon>Streptophyta</taxon>
        <taxon>Embryophyta</taxon>
        <taxon>Tracheophyta</taxon>
        <taxon>Spermatophyta</taxon>
        <taxon>Magnoliopsida</taxon>
        <taxon>Ranunculales</taxon>
        <taxon>Menispermaceae</taxon>
        <taxon>Menispermoideae</taxon>
        <taxon>Cissampelideae</taxon>
        <taxon>Stephania</taxon>
    </lineage>
</organism>
<dbReference type="InterPro" id="IPR005135">
    <property type="entry name" value="Endo/exonuclease/phosphatase"/>
</dbReference>
<dbReference type="InterPro" id="IPR050410">
    <property type="entry name" value="CCR4/nocturin_mRNA_transcr"/>
</dbReference>
<accession>A0AAP0HXU0</accession>
<evidence type="ECO:0000313" key="2">
    <source>
        <dbReference type="EMBL" id="KAK9105643.1"/>
    </source>
</evidence>
<feature type="domain" description="Endonuclease/exonuclease/phosphatase" evidence="1">
    <location>
        <begin position="87"/>
        <end position="412"/>
    </location>
</feature>
<evidence type="ECO:0000313" key="3">
    <source>
        <dbReference type="Proteomes" id="UP001419268"/>
    </source>
</evidence>
<dbReference type="Proteomes" id="UP001419268">
    <property type="component" value="Unassembled WGS sequence"/>
</dbReference>
<proteinExistence type="predicted"/>
<protein>
    <recommendedName>
        <fullName evidence="1">Endonuclease/exonuclease/phosphatase domain-containing protein</fullName>
    </recommendedName>
</protein>
<dbReference type="EMBL" id="JBBNAG010000009">
    <property type="protein sequence ID" value="KAK9105643.1"/>
    <property type="molecule type" value="Genomic_DNA"/>
</dbReference>
<comment type="caution">
    <text evidence="2">The sequence shown here is derived from an EMBL/GenBank/DDBJ whole genome shotgun (WGS) entry which is preliminary data.</text>
</comment>
<dbReference type="PANTHER" id="PTHR12121">
    <property type="entry name" value="CARBON CATABOLITE REPRESSOR PROTEIN 4"/>
    <property type="match status" value="1"/>
</dbReference>
<dbReference type="SUPFAM" id="SSF56219">
    <property type="entry name" value="DNase I-like"/>
    <property type="match status" value="1"/>
</dbReference>